<dbReference type="Proteomes" id="UP000503308">
    <property type="component" value="Chromosome"/>
</dbReference>
<keyword evidence="2" id="KW-1185">Reference proteome</keyword>
<evidence type="ECO:0000313" key="2">
    <source>
        <dbReference type="Proteomes" id="UP000503308"/>
    </source>
</evidence>
<name>A0A858SMC9_9RHOB</name>
<dbReference type="KEGG" id="rpon:G3256_00080"/>
<dbReference type="SUPFAM" id="SSF69047">
    <property type="entry name" value="Hypothetical protein YjbJ"/>
    <property type="match status" value="1"/>
</dbReference>
<sequence length="68" mass="8377">MKWDEVRNRWNQLKGDVKKTWEKLTDEDIEQIAGDRAELERRLCRYYNIDAGRAREQVDAWKRRRPQS</sequence>
<dbReference type="Gene3D" id="1.10.1470.10">
    <property type="entry name" value="YjbJ"/>
    <property type="match status" value="1"/>
</dbReference>
<reference evidence="1 2" key="1">
    <citation type="submission" date="2020-02" db="EMBL/GenBank/DDBJ databases">
        <title>Genome sequence of Roseobacter ponti.</title>
        <authorList>
            <person name="Hollensteiner J."/>
            <person name="Schneider D."/>
            <person name="Poehlein A."/>
            <person name="Daniel R."/>
        </authorList>
    </citation>
    <scope>NUCLEOTIDE SEQUENCE [LARGE SCALE GENOMIC DNA]</scope>
    <source>
        <strain evidence="1 2">DSM 106830</strain>
    </source>
</reference>
<proteinExistence type="predicted"/>
<organism evidence="1 2">
    <name type="scientific">Roseobacter ponti</name>
    <dbReference type="NCBI Taxonomy" id="1891787"/>
    <lineage>
        <taxon>Bacteria</taxon>
        <taxon>Pseudomonadati</taxon>
        <taxon>Pseudomonadota</taxon>
        <taxon>Alphaproteobacteria</taxon>
        <taxon>Rhodobacterales</taxon>
        <taxon>Roseobacteraceae</taxon>
        <taxon>Roseobacter</taxon>
    </lineage>
</organism>
<dbReference type="RefSeq" id="WP_169638894.1">
    <property type="nucleotide sequence ID" value="NZ_CP048788.1"/>
</dbReference>
<evidence type="ECO:0000313" key="1">
    <source>
        <dbReference type="EMBL" id="QJF49670.1"/>
    </source>
</evidence>
<dbReference type="EMBL" id="CP048788">
    <property type="protein sequence ID" value="QJF49670.1"/>
    <property type="molecule type" value="Genomic_DNA"/>
</dbReference>
<dbReference type="AlphaFoldDB" id="A0A858SMC9"/>
<protein>
    <submittedName>
        <fullName evidence="1">CsbD family protein</fullName>
    </submittedName>
</protein>
<accession>A0A858SMC9</accession>
<dbReference type="InterPro" id="IPR036629">
    <property type="entry name" value="YjbJ_sf"/>
</dbReference>
<gene>
    <name evidence="1" type="ORF">G3256_00080</name>
</gene>